<dbReference type="PaxDb" id="3827-XP_004485961.1"/>
<sequence length="367" mass="39754">MVCEDKRWLVLQYIILAAWCMQHCVHGIVTPPPPPPSQVPCLFIFGDSLSSDGNNNDLPTSAKANYVPYGIDFPAGPTGRFTNGFTTIDVIAQLLGFENLIPPFANLSGSDILKGVNYASGSAGILEESGKNLGANIPLGEQLINHGIIISRIATKLGGIPQTIQYLNKCLYYVNIGSNDYINNYFLPQSSTSYTFSPPQYAQYLVNHLSRYLQDLHSVGAKKFVVVGLGLIGCTPHAITTRGKNGSCAEDENIDALMFSHKLRDLVVQNNNLYHDSKYIFINSTAGTVDNSLGFTDLNTPCCPVGSDGMCIPGSTPCSNRNDHVFYDGFHPTTALNVITGSVSYNSTLSPGMTYPIDIQQLAQLVI</sequence>
<evidence type="ECO:0000256" key="4">
    <source>
        <dbReference type="ARBA" id="ARBA00022729"/>
    </source>
</evidence>
<dbReference type="InterPro" id="IPR035669">
    <property type="entry name" value="SGNH_plant_lipase-like"/>
</dbReference>
<evidence type="ECO:0000256" key="3">
    <source>
        <dbReference type="ARBA" id="ARBA00022525"/>
    </source>
</evidence>
<keyword evidence="3" id="KW-0964">Secreted</keyword>
<dbReference type="RefSeq" id="XP_004485960.1">
    <property type="nucleotide sequence ID" value="XM_004485903.3"/>
</dbReference>
<evidence type="ECO:0000313" key="10">
    <source>
        <dbReference type="RefSeq" id="XP_004485960.1"/>
    </source>
</evidence>
<dbReference type="GO" id="GO:0016042">
    <property type="term" value="P:lipid catabolic process"/>
    <property type="evidence" value="ECO:0007669"/>
    <property type="project" value="UniProtKB-KW"/>
</dbReference>
<evidence type="ECO:0000256" key="6">
    <source>
        <dbReference type="ARBA" id="ARBA00022963"/>
    </source>
</evidence>
<dbReference type="PANTHER" id="PTHR45650">
    <property type="entry name" value="GDSL-LIKE LIPASE/ACYLHYDROLASE-RELATED"/>
    <property type="match status" value="1"/>
</dbReference>
<feature type="chain" id="PRO_5010262546" evidence="8">
    <location>
        <begin position="28"/>
        <end position="367"/>
    </location>
</feature>
<dbReference type="CDD" id="cd01837">
    <property type="entry name" value="SGNH_plant_lipase_like"/>
    <property type="match status" value="1"/>
</dbReference>
<accession>A0A1S2XCS6</accession>
<dbReference type="PANTHER" id="PTHR45650:SF75">
    <property type="entry name" value="GDSL-LIKE LIPASE_ACYLHYDROLASE"/>
    <property type="match status" value="1"/>
</dbReference>
<evidence type="ECO:0000256" key="5">
    <source>
        <dbReference type="ARBA" id="ARBA00022801"/>
    </source>
</evidence>
<dbReference type="Pfam" id="PF00657">
    <property type="entry name" value="Lipase_GDSL"/>
    <property type="match status" value="1"/>
</dbReference>
<feature type="signal peptide" evidence="8">
    <location>
        <begin position="1"/>
        <end position="27"/>
    </location>
</feature>
<dbReference type="InterPro" id="IPR051238">
    <property type="entry name" value="GDSL_esterase/lipase"/>
</dbReference>
<comment type="similarity">
    <text evidence="2">Belongs to the 'GDSL' lipolytic enzyme family.</text>
</comment>
<dbReference type="Proteomes" id="UP000087171">
    <property type="component" value="Chromosome Ca1"/>
</dbReference>
<dbReference type="GO" id="GO:0005576">
    <property type="term" value="C:extracellular region"/>
    <property type="evidence" value="ECO:0007669"/>
    <property type="project" value="UniProtKB-SubCell"/>
</dbReference>
<protein>
    <submittedName>
        <fullName evidence="10">GDSL esterase/lipase At1g29660-like</fullName>
    </submittedName>
</protein>
<proteinExistence type="inferred from homology"/>
<name>A0A1S2XCS6_CICAR</name>
<reference evidence="9" key="1">
    <citation type="journal article" date="2013" name="Nat. Biotechnol.">
        <title>Draft genome sequence of chickpea (Cicer arietinum) provides a resource for trait improvement.</title>
        <authorList>
            <person name="Varshney R.K."/>
            <person name="Song C."/>
            <person name="Saxena R.K."/>
            <person name="Azam S."/>
            <person name="Yu S."/>
            <person name="Sharpe A.G."/>
            <person name="Cannon S."/>
            <person name="Baek J."/>
            <person name="Rosen B.D."/>
            <person name="Tar'an B."/>
            <person name="Millan T."/>
            <person name="Zhang X."/>
            <person name="Ramsay L.D."/>
            <person name="Iwata A."/>
            <person name="Wang Y."/>
            <person name="Nelson W."/>
            <person name="Farmer A.D."/>
            <person name="Gaur P.M."/>
            <person name="Soderlund C."/>
            <person name="Penmetsa R.V."/>
            <person name="Xu C."/>
            <person name="Bharti A.K."/>
            <person name="He W."/>
            <person name="Winter P."/>
            <person name="Zhao S."/>
            <person name="Hane J.K."/>
            <person name="Carrasquilla-Garcia N."/>
            <person name="Condie J.A."/>
            <person name="Upadhyaya H.D."/>
            <person name="Luo M.C."/>
            <person name="Thudi M."/>
            <person name="Gowda C.L."/>
            <person name="Singh N.P."/>
            <person name="Lichtenzveig J."/>
            <person name="Gali K.K."/>
            <person name="Rubio J."/>
            <person name="Nadarajan N."/>
            <person name="Dolezel J."/>
            <person name="Bansal K.C."/>
            <person name="Xu X."/>
            <person name="Edwards D."/>
            <person name="Zhang G."/>
            <person name="Kahl G."/>
            <person name="Gil J."/>
            <person name="Singh K.B."/>
            <person name="Datta S.K."/>
            <person name="Jackson S.A."/>
            <person name="Wang J."/>
            <person name="Cook D.R."/>
        </authorList>
    </citation>
    <scope>NUCLEOTIDE SEQUENCE [LARGE SCALE GENOMIC DNA]</scope>
    <source>
        <strain evidence="9">cv. CDC Frontier</strain>
    </source>
</reference>
<evidence type="ECO:0000256" key="7">
    <source>
        <dbReference type="ARBA" id="ARBA00023098"/>
    </source>
</evidence>
<evidence type="ECO:0000313" key="9">
    <source>
        <dbReference type="Proteomes" id="UP000087171"/>
    </source>
</evidence>
<evidence type="ECO:0000256" key="8">
    <source>
        <dbReference type="SAM" id="SignalP"/>
    </source>
</evidence>
<dbReference type="InterPro" id="IPR036514">
    <property type="entry name" value="SGNH_hydro_sf"/>
</dbReference>
<dbReference type="InterPro" id="IPR001087">
    <property type="entry name" value="GDSL"/>
</dbReference>
<comment type="subcellular location">
    <subcellularLocation>
        <location evidence="1">Secreted</location>
    </subcellularLocation>
</comment>
<keyword evidence="6" id="KW-0442">Lipid degradation</keyword>
<keyword evidence="4 8" id="KW-0732">Signal</keyword>
<dbReference type="KEGG" id="cam:101495032"/>
<dbReference type="GeneID" id="101495032"/>
<dbReference type="GO" id="GO:0016788">
    <property type="term" value="F:hydrolase activity, acting on ester bonds"/>
    <property type="evidence" value="ECO:0007669"/>
    <property type="project" value="InterPro"/>
</dbReference>
<keyword evidence="7" id="KW-0443">Lipid metabolism</keyword>
<reference evidence="10" key="2">
    <citation type="submission" date="2025-08" db="UniProtKB">
        <authorList>
            <consortium name="RefSeq"/>
        </authorList>
    </citation>
    <scope>IDENTIFICATION</scope>
    <source>
        <tissue evidence="10">Etiolated seedlings</tissue>
    </source>
</reference>
<evidence type="ECO:0000256" key="2">
    <source>
        <dbReference type="ARBA" id="ARBA00008668"/>
    </source>
</evidence>
<dbReference type="Gene3D" id="3.40.50.1110">
    <property type="entry name" value="SGNH hydrolase"/>
    <property type="match status" value="1"/>
</dbReference>
<organism evidence="9 10">
    <name type="scientific">Cicer arietinum</name>
    <name type="common">Chickpea</name>
    <name type="synonym">Garbanzo</name>
    <dbReference type="NCBI Taxonomy" id="3827"/>
    <lineage>
        <taxon>Eukaryota</taxon>
        <taxon>Viridiplantae</taxon>
        <taxon>Streptophyta</taxon>
        <taxon>Embryophyta</taxon>
        <taxon>Tracheophyta</taxon>
        <taxon>Spermatophyta</taxon>
        <taxon>Magnoliopsida</taxon>
        <taxon>eudicotyledons</taxon>
        <taxon>Gunneridae</taxon>
        <taxon>Pentapetalae</taxon>
        <taxon>rosids</taxon>
        <taxon>fabids</taxon>
        <taxon>Fabales</taxon>
        <taxon>Fabaceae</taxon>
        <taxon>Papilionoideae</taxon>
        <taxon>50 kb inversion clade</taxon>
        <taxon>NPAAA clade</taxon>
        <taxon>Hologalegina</taxon>
        <taxon>IRL clade</taxon>
        <taxon>Cicereae</taxon>
        <taxon>Cicer</taxon>
    </lineage>
</organism>
<dbReference type="AlphaFoldDB" id="A0A1S2XCS6"/>
<evidence type="ECO:0000256" key="1">
    <source>
        <dbReference type="ARBA" id="ARBA00004613"/>
    </source>
</evidence>
<keyword evidence="5" id="KW-0378">Hydrolase</keyword>
<gene>
    <name evidence="10" type="primary">LOC101495032</name>
</gene>
<dbReference type="OrthoDB" id="1683520at2759"/>
<keyword evidence="9" id="KW-1185">Reference proteome</keyword>